<dbReference type="PANTHER" id="PTHR46445:SF3">
    <property type="entry name" value="RNA POLYMERASE II DEGRADATION FACTOR-LIKE PROTEIN (DUF1296)-RELATED"/>
    <property type="match status" value="1"/>
</dbReference>
<feature type="region of interest" description="Disordered" evidence="1">
    <location>
        <begin position="156"/>
        <end position="184"/>
    </location>
</feature>
<organism evidence="3 4">
    <name type="scientific">Aquilegia coerulea</name>
    <name type="common">Rocky mountain columbine</name>
    <dbReference type="NCBI Taxonomy" id="218851"/>
    <lineage>
        <taxon>Eukaryota</taxon>
        <taxon>Viridiplantae</taxon>
        <taxon>Streptophyta</taxon>
        <taxon>Embryophyta</taxon>
        <taxon>Tracheophyta</taxon>
        <taxon>Spermatophyta</taxon>
        <taxon>Magnoliopsida</taxon>
        <taxon>Ranunculales</taxon>
        <taxon>Ranunculaceae</taxon>
        <taxon>Thalictroideae</taxon>
        <taxon>Aquilegia</taxon>
    </lineage>
</organism>
<feature type="compositionally biased region" description="Low complexity" evidence="1">
    <location>
        <begin position="1"/>
        <end position="10"/>
    </location>
</feature>
<feature type="compositionally biased region" description="Low complexity" evidence="1">
    <location>
        <begin position="89"/>
        <end position="98"/>
    </location>
</feature>
<feature type="region of interest" description="Disordered" evidence="1">
    <location>
        <begin position="1"/>
        <end position="22"/>
    </location>
</feature>
<dbReference type="InterPro" id="IPR009060">
    <property type="entry name" value="UBA-like_sf"/>
</dbReference>
<dbReference type="Pfam" id="PF06972">
    <property type="entry name" value="GIP1_N"/>
    <property type="match status" value="1"/>
</dbReference>
<feature type="region of interest" description="Disordered" evidence="1">
    <location>
        <begin position="836"/>
        <end position="901"/>
    </location>
</feature>
<dbReference type="STRING" id="218851.A0A2G5DD62"/>
<feature type="region of interest" description="Disordered" evidence="1">
    <location>
        <begin position="349"/>
        <end position="394"/>
    </location>
</feature>
<dbReference type="FunCoup" id="A0A2G5DD62">
    <property type="interactions" value="779"/>
</dbReference>
<feature type="region of interest" description="Disordered" evidence="1">
    <location>
        <begin position="62"/>
        <end position="122"/>
    </location>
</feature>
<feature type="compositionally biased region" description="Basic and acidic residues" evidence="1">
    <location>
        <begin position="66"/>
        <end position="88"/>
    </location>
</feature>
<protein>
    <recommendedName>
        <fullName evidence="2">GBF-interacting protein 1 N-terminal domain-containing protein</fullName>
    </recommendedName>
</protein>
<proteinExistence type="predicted"/>
<dbReference type="InterPro" id="IPR009719">
    <property type="entry name" value="GIP1_N"/>
</dbReference>
<feature type="region of interest" description="Disordered" evidence="1">
    <location>
        <begin position="492"/>
        <end position="540"/>
    </location>
</feature>
<evidence type="ECO:0000313" key="4">
    <source>
        <dbReference type="Proteomes" id="UP000230069"/>
    </source>
</evidence>
<feature type="domain" description="GBF-interacting protein 1 N-terminal" evidence="2">
    <location>
        <begin position="21"/>
        <end position="79"/>
    </location>
</feature>
<feature type="region of interest" description="Disordered" evidence="1">
    <location>
        <begin position="243"/>
        <end position="313"/>
    </location>
</feature>
<keyword evidence="4" id="KW-1185">Reference proteome</keyword>
<dbReference type="InParanoid" id="A0A2G5DD62"/>
<sequence>MSGGRSNKNNNGGGGSGVSSIPASARTMVKSLKEIVNCSDDEIYTTLKECNMDLDDTVNRLLSQDPFHEVKSRREKKKEIKDTSESRPRGVSTSSNRGGRTGAGRGGSTQFNSYDSGVLRGKPAYKKENGTAELSSSSNSAYGMAGTYGNRRPVSFSDSVTAENKSQTAGTIDGISSSSQPGYQPAWVGAPGQVSMADIVKMGRPKASGTTNLSTETSRPVHKNAASTVANHNVHHAMAPASLQRDSHHGLEISQESASKDLEPSHDTSSQHVATDEWTLLEKSSASVPSALEPSMAETYTDPSISSSVHSDRTKLHLESWTDEVHGAERVHERDVAAEHLNATYLGSASASGRQIPGNNSGGASHYDKDSFNNMNPYPPQGHSFDHLEDNGGGSQLSIPNYSVSSVEDVTVAVSAAAANLQQLSLQEERGARPADVNPAVIIPNHLQIPSAECSHLSFGSFGSVVNGSYPGSYASNSLKSNLEETSVAANITSSDHSETRGPEYFGDEHLHSTSDGNIAPRSSAGAGSYESPSQPEVMKQDAGEAIHGHQYNFPTSAPGYTLDNSAQLNAAFAYEQANSQMHNLAPLMQAYSNSLQGNLMAPSVQPTRESSDLAYSQFLATQSMPTKYSTAASSISGPSLSMPESVKPGMYSMPHPSAQTLPGTNIATGPALPQHLAVHPYSQPTLPLGHFANMIGYPFLPQSYGYMPSAYQQAYAGNSTYHQSPAAVHNASMKYALPQYKSSVPVSSLPQSASVASAYGFGNSASIPGSFPLNPSTTPASTTIGYDDVLGSQYKESNHFLPLQQNDSSTVWVQGPGSRTVSALPASTYYSFQGQGQQHSGFRQAQQPSQHYGNPGYQNFYHSQAGVSQEHQQQTQNEGTHNGSQGPSSKQSHQIWQHSY</sequence>
<accession>A0A2G5DD62</accession>
<name>A0A2G5DD62_AQUCA</name>
<evidence type="ECO:0000256" key="1">
    <source>
        <dbReference type="SAM" id="MobiDB-lite"/>
    </source>
</evidence>
<feature type="compositionally biased region" description="Polar residues" evidence="1">
    <location>
        <begin position="840"/>
        <end position="901"/>
    </location>
</feature>
<dbReference type="AlphaFoldDB" id="A0A2G5DD62"/>
<dbReference type="SUPFAM" id="SSF46934">
    <property type="entry name" value="UBA-like"/>
    <property type="match status" value="1"/>
</dbReference>
<feature type="compositionally biased region" description="Basic and acidic residues" evidence="1">
    <location>
        <begin position="496"/>
        <end position="513"/>
    </location>
</feature>
<reference evidence="3 4" key="1">
    <citation type="submission" date="2017-09" db="EMBL/GenBank/DDBJ databases">
        <title>WGS assembly of Aquilegia coerulea Goldsmith.</title>
        <authorList>
            <person name="Hodges S."/>
            <person name="Kramer E."/>
            <person name="Nordborg M."/>
            <person name="Tomkins J."/>
            <person name="Borevitz J."/>
            <person name="Derieg N."/>
            <person name="Yan J."/>
            <person name="Mihaltcheva S."/>
            <person name="Hayes R.D."/>
            <person name="Rokhsar D."/>
        </authorList>
    </citation>
    <scope>NUCLEOTIDE SEQUENCE [LARGE SCALE GENOMIC DNA]</scope>
    <source>
        <strain evidence="4">cv. Goldsmith</strain>
    </source>
</reference>
<feature type="compositionally biased region" description="Polar residues" evidence="1">
    <location>
        <begin position="349"/>
        <end position="363"/>
    </location>
</feature>
<dbReference type="PANTHER" id="PTHR46445">
    <property type="entry name" value="RNA POLYMERASE II DEGRADATION FACTOR-LIKE PROTEIN (DUF1296)"/>
    <property type="match status" value="1"/>
</dbReference>
<dbReference type="OrthoDB" id="762072at2759"/>
<evidence type="ECO:0000259" key="2">
    <source>
        <dbReference type="Pfam" id="PF06972"/>
    </source>
</evidence>
<evidence type="ECO:0000313" key="3">
    <source>
        <dbReference type="EMBL" id="PIA41469.1"/>
    </source>
</evidence>
<feature type="compositionally biased region" description="Polar residues" evidence="1">
    <location>
        <begin position="156"/>
        <end position="182"/>
    </location>
</feature>
<dbReference type="Proteomes" id="UP000230069">
    <property type="component" value="Unassembled WGS sequence"/>
</dbReference>
<dbReference type="EMBL" id="KZ305039">
    <property type="protein sequence ID" value="PIA41469.1"/>
    <property type="molecule type" value="Genomic_DNA"/>
</dbReference>
<gene>
    <name evidence="3" type="ORF">AQUCO_02200114v1</name>
</gene>